<keyword evidence="4 6" id="KW-1133">Transmembrane helix</keyword>
<evidence type="ECO:0000256" key="4">
    <source>
        <dbReference type="ARBA" id="ARBA00022989"/>
    </source>
</evidence>
<feature type="transmembrane region" description="Helical" evidence="6">
    <location>
        <begin position="23"/>
        <end position="47"/>
    </location>
</feature>
<evidence type="ECO:0000256" key="1">
    <source>
        <dbReference type="ARBA" id="ARBA00004141"/>
    </source>
</evidence>
<keyword evidence="8" id="KW-1185">Reference proteome</keyword>
<dbReference type="GeneID" id="25732947"/>
<sequence>MVEMVSWIYNVNECLVARDSKPAWTVLILGTALSFLGGLALIGAAYYYYAPTPGCRLNLFFITWSIVVGFALVGVLFVPRRLEVAGLLTSGAVFVYCCYLMYSALGRAPLTQCQRSTGTGQWVQIVGFLLAIAAISYSTMSLGTSSIFGNAGSSGDGDTESAEADKYLPYRPDVFHLVFAFASMYMGMLFTNWQVSSNTKKFELGGGWASLWVTMGSKWFCEALYLWTVVAPAVLRNRDFS</sequence>
<feature type="transmembrane region" description="Helical" evidence="6">
    <location>
        <begin position="122"/>
        <end position="140"/>
    </location>
</feature>
<gene>
    <name evidence="7" type="ORF">MNEG_1530</name>
</gene>
<accession>A0A0D2N1N9</accession>
<comment type="subcellular location">
    <subcellularLocation>
        <location evidence="1">Membrane</location>
        <topology evidence="1">Multi-pass membrane protein</topology>
    </subcellularLocation>
</comment>
<comment type="similarity">
    <text evidence="2">Belongs to the TDE1 family.</text>
</comment>
<evidence type="ECO:0000256" key="3">
    <source>
        <dbReference type="ARBA" id="ARBA00022692"/>
    </source>
</evidence>
<evidence type="ECO:0000313" key="7">
    <source>
        <dbReference type="EMBL" id="KIZ06432.1"/>
    </source>
</evidence>
<dbReference type="EMBL" id="KK100373">
    <property type="protein sequence ID" value="KIZ06432.1"/>
    <property type="molecule type" value="Genomic_DNA"/>
</dbReference>
<evidence type="ECO:0000256" key="2">
    <source>
        <dbReference type="ARBA" id="ARBA00006665"/>
    </source>
</evidence>
<reference evidence="7 8" key="1">
    <citation type="journal article" date="2013" name="BMC Genomics">
        <title>Reconstruction of the lipid metabolism for the microalga Monoraphidium neglectum from its genome sequence reveals characteristics suitable for biofuel production.</title>
        <authorList>
            <person name="Bogen C."/>
            <person name="Al-Dilaimi A."/>
            <person name="Albersmeier A."/>
            <person name="Wichmann J."/>
            <person name="Grundmann M."/>
            <person name="Rupp O."/>
            <person name="Lauersen K.J."/>
            <person name="Blifernez-Klassen O."/>
            <person name="Kalinowski J."/>
            <person name="Goesmann A."/>
            <person name="Mussgnug J.H."/>
            <person name="Kruse O."/>
        </authorList>
    </citation>
    <scope>NUCLEOTIDE SEQUENCE [LARGE SCALE GENOMIC DNA]</scope>
    <source>
        <strain evidence="7 8">SAG 48.87</strain>
    </source>
</reference>
<feature type="transmembrane region" description="Helical" evidence="6">
    <location>
        <begin position="174"/>
        <end position="193"/>
    </location>
</feature>
<organism evidence="7 8">
    <name type="scientific">Monoraphidium neglectum</name>
    <dbReference type="NCBI Taxonomy" id="145388"/>
    <lineage>
        <taxon>Eukaryota</taxon>
        <taxon>Viridiplantae</taxon>
        <taxon>Chlorophyta</taxon>
        <taxon>core chlorophytes</taxon>
        <taxon>Chlorophyceae</taxon>
        <taxon>CS clade</taxon>
        <taxon>Sphaeropleales</taxon>
        <taxon>Selenastraceae</taxon>
        <taxon>Monoraphidium</taxon>
    </lineage>
</organism>
<proteinExistence type="inferred from homology"/>
<dbReference type="Proteomes" id="UP000054498">
    <property type="component" value="Unassembled WGS sequence"/>
</dbReference>
<name>A0A0D2N1N9_9CHLO</name>
<dbReference type="KEGG" id="mng:MNEG_1530"/>
<evidence type="ECO:0000256" key="6">
    <source>
        <dbReference type="SAM" id="Phobius"/>
    </source>
</evidence>
<keyword evidence="5 6" id="KW-0472">Membrane</keyword>
<dbReference type="PANTHER" id="PTHR10383:SF9">
    <property type="entry name" value="SERINE INCORPORATOR, ISOFORM F"/>
    <property type="match status" value="1"/>
</dbReference>
<dbReference type="InterPro" id="IPR005016">
    <property type="entry name" value="TDE1/TMS"/>
</dbReference>
<dbReference type="GO" id="GO:0016020">
    <property type="term" value="C:membrane"/>
    <property type="evidence" value="ECO:0007669"/>
    <property type="project" value="UniProtKB-SubCell"/>
</dbReference>
<dbReference type="AlphaFoldDB" id="A0A0D2N1N9"/>
<protein>
    <submittedName>
        <fullName evidence="7">Serine incorporator 3</fullName>
    </submittedName>
</protein>
<keyword evidence="3 6" id="KW-0812">Transmembrane</keyword>
<dbReference type="OrthoDB" id="5963193at2759"/>
<dbReference type="PANTHER" id="PTHR10383">
    <property type="entry name" value="SERINE INCORPORATOR"/>
    <property type="match status" value="1"/>
</dbReference>
<feature type="transmembrane region" description="Helical" evidence="6">
    <location>
        <begin position="84"/>
        <end position="102"/>
    </location>
</feature>
<dbReference type="RefSeq" id="XP_013905451.1">
    <property type="nucleotide sequence ID" value="XM_014049997.1"/>
</dbReference>
<feature type="transmembrane region" description="Helical" evidence="6">
    <location>
        <begin position="59"/>
        <end position="78"/>
    </location>
</feature>
<evidence type="ECO:0000256" key="5">
    <source>
        <dbReference type="ARBA" id="ARBA00023136"/>
    </source>
</evidence>
<evidence type="ECO:0000313" key="8">
    <source>
        <dbReference type="Proteomes" id="UP000054498"/>
    </source>
</evidence>
<dbReference type="Pfam" id="PF03348">
    <property type="entry name" value="Serinc"/>
    <property type="match status" value="2"/>
</dbReference>